<evidence type="ECO:0000256" key="2">
    <source>
        <dbReference type="ARBA" id="ARBA00022980"/>
    </source>
</evidence>
<sequence>MRSGKRHLNYKKSGKRIRQGRTDLVIAAPDAKRIKALLPYE</sequence>
<dbReference type="InterPro" id="IPR021137">
    <property type="entry name" value="Ribosomal_bL35-like"/>
</dbReference>
<accession>D7CWE0</accession>
<dbReference type="HOGENOM" id="CLU_3278283_0_0_0"/>
<keyword evidence="3" id="KW-0687">Ribonucleoprotein</keyword>
<comment type="similarity">
    <text evidence="1">Belongs to the bacterial ribosomal protein bL35 family.</text>
</comment>
<dbReference type="GO" id="GO:0006412">
    <property type="term" value="P:translation"/>
    <property type="evidence" value="ECO:0007669"/>
    <property type="project" value="InterPro"/>
</dbReference>
<dbReference type="KEGG" id="tra:Trad_1216"/>
<dbReference type="InterPro" id="IPR037229">
    <property type="entry name" value="Ribosomal_bL35_sf"/>
</dbReference>
<gene>
    <name evidence="4" type="ordered locus">Trad_1216</name>
</gene>
<evidence type="ECO:0000313" key="4">
    <source>
        <dbReference type="EMBL" id="ADI14339.1"/>
    </source>
</evidence>
<protein>
    <submittedName>
        <fullName evidence="4">Ribosomal protein L35</fullName>
    </submittedName>
</protein>
<name>D7CWE0_TRURR</name>
<reference evidence="5" key="1">
    <citation type="submission" date="2010-05" db="EMBL/GenBank/DDBJ databases">
        <title>The complete genome of Truepera radiovictris DSM 17093.</title>
        <authorList>
            <consortium name="US DOE Joint Genome Institute (JGI-PGF)"/>
            <person name="Lucas S."/>
            <person name="Copeland A."/>
            <person name="Lapidus A."/>
            <person name="Glavina del Rio T."/>
            <person name="Dalin E."/>
            <person name="Tice H."/>
            <person name="Bruce D."/>
            <person name="Goodwin L."/>
            <person name="Pitluck S."/>
            <person name="Kyrpides N."/>
            <person name="Mavromatis K."/>
            <person name="Ovchinnikova G."/>
            <person name="Munk A.C."/>
            <person name="Detter J.C."/>
            <person name="Han C."/>
            <person name="Tapia R."/>
            <person name="Land M."/>
            <person name="Hauser L."/>
            <person name="Markowitz V."/>
            <person name="Cheng J.-F."/>
            <person name="Hugenholtz P."/>
            <person name="Woyke T."/>
            <person name="Wu D."/>
            <person name="Tindall B."/>
            <person name="Pomrenke H.G."/>
            <person name="Brambilla E."/>
            <person name="Klenk H.-P."/>
            <person name="Eisen J.A."/>
        </authorList>
    </citation>
    <scope>NUCLEOTIDE SEQUENCE [LARGE SCALE GENOMIC DNA]</scope>
    <source>
        <strain evidence="5">DSM 17093 / CIP 108686 / LMG 22925 / RQ-24</strain>
    </source>
</reference>
<dbReference type="EMBL" id="CP002049">
    <property type="protein sequence ID" value="ADI14339.1"/>
    <property type="molecule type" value="Genomic_DNA"/>
</dbReference>
<dbReference type="GO" id="GO:1990904">
    <property type="term" value="C:ribonucleoprotein complex"/>
    <property type="evidence" value="ECO:0007669"/>
    <property type="project" value="UniProtKB-KW"/>
</dbReference>
<evidence type="ECO:0000256" key="3">
    <source>
        <dbReference type="ARBA" id="ARBA00023274"/>
    </source>
</evidence>
<reference evidence="4 5" key="2">
    <citation type="journal article" date="2011" name="Stand. Genomic Sci.">
        <title>Complete genome sequence of Truepera radiovictrix type strain (RQ-24).</title>
        <authorList>
            <person name="Ivanova N."/>
            <person name="Rohde C."/>
            <person name="Munk C."/>
            <person name="Nolan M."/>
            <person name="Lucas S."/>
            <person name="Del Rio T.G."/>
            <person name="Tice H."/>
            <person name="Deshpande S."/>
            <person name="Cheng J.F."/>
            <person name="Tapia R."/>
            <person name="Han C."/>
            <person name="Goodwin L."/>
            <person name="Pitluck S."/>
            <person name="Liolios K."/>
            <person name="Mavromatis K."/>
            <person name="Mikhailova N."/>
            <person name="Pati A."/>
            <person name="Chen A."/>
            <person name="Palaniappan K."/>
            <person name="Land M."/>
            <person name="Hauser L."/>
            <person name="Chang Y.J."/>
            <person name="Jeffries C.D."/>
            <person name="Brambilla E."/>
            <person name="Rohde M."/>
            <person name="Goker M."/>
            <person name="Tindall B.J."/>
            <person name="Woyke T."/>
            <person name="Bristow J."/>
            <person name="Eisen J.A."/>
            <person name="Markowitz V."/>
            <person name="Hugenholtz P."/>
            <person name="Kyrpides N.C."/>
            <person name="Klenk H.P."/>
            <person name="Lapidus A."/>
        </authorList>
    </citation>
    <scope>NUCLEOTIDE SEQUENCE [LARGE SCALE GENOMIC DNA]</scope>
    <source>
        <strain evidence="5">DSM 17093 / CIP 108686 / LMG 22925 / RQ-24</strain>
    </source>
</reference>
<dbReference type="SUPFAM" id="SSF143034">
    <property type="entry name" value="L35p-like"/>
    <property type="match status" value="1"/>
</dbReference>
<evidence type="ECO:0000256" key="1">
    <source>
        <dbReference type="ARBA" id="ARBA00006598"/>
    </source>
</evidence>
<proteinExistence type="inferred from homology"/>
<dbReference type="GO" id="GO:0005840">
    <property type="term" value="C:ribosome"/>
    <property type="evidence" value="ECO:0007669"/>
    <property type="project" value="UniProtKB-KW"/>
</dbReference>
<evidence type="ECO:0000313" key="5">
    <source>
        <dbReference type="Proteomes" id="UP000000379"/>
    </source>
</evidence>
<dbReference type="Pfam" id="PF01632">
    <property type="entry name" value="Ribosomal_L35p"/>
    <property type="match status" value="1"/>
</dbReference>
<dbReference type="STRING" id="649638.Trad_1216"/>
<keyword evidence="2 4" id="KW-0689">Ribosomal protein</keyword>
<dbReference type="GO" id="GO:0003735">
    <property type="term" value="F:structural constituent of ribosome"/>
    <property type="evidence" value="ECO:0007669"/>
    <property type="project" value="InterPro"/>
</dbReference>
<dbReference type="Proteomes" id="UP000000379">
    <property type="component" value="Chromosome"/>
</dbReference>
<dbReference type="Gene3D" id="4.10.410.60">
    <property type="match status" value="1"/>
</dbReference>
<dbReference type="AlphaFoldDB" id="D7CWE0"/>
<organism evidence="4 5">
    <name type="scientific">Truepera radiovictrix (strain DSM 17093 / CIP 108686 / LMG 22925 / RQ-24)</name>
    <dbReference type="NCBI Taxonomy" id="649638"/>
    <lineage>
        <taxon>Bacteria</taxon>
        <taxon>Thermotogati</taxon>
        <taxon>Deinococcota</taxon>
        <taxon>Deinococci</taxon>
        <taxon>Trueperales</taxon>
        <taxon>Trueperaceae</taxon>
        <taxon>Truepera</taxon>
    </lineage>
</organism>
<keyword evidence="5" id="KW-1185">Reference proteome</keyword>